<dbReference type="AlphaFoldDB" id="A0A2V3IR61"/>
<dbReference type="EMBL" id="NBIV01000087">
    <property type="protein sequence ID" value="PXF44598.1"/>
    <property type="molecule type" value="Genomic_DNA"/>
</dbReference>
<proteinExistence type="predicted"/>
<keyword evidence="2" id="KW-1185">Reference proteome</keyword>
<reference evidence="1 2" key="1">
    <citation type="journal article" date="2018" name="Mol. Biol. Evol.">
        <title>Analysis of the draft genome of the red seaweed Gracilariopsis chorda provides insights into genome size evolution in Rhodophyta.</title>
        <authorList>
            <person name="Lee J."/>
            <person name="Yang E.C."/>
            <person name="Graf L."/>
            <person name="Yang J.H."/>
            <person name="Qiu H."/>
            <person name="Zel Zion U."/>
            <person name="Chan C.X."/>
            <person name="Stephens T.G."/>
            <person name="Weber A.P.M."/>
            <person name="Boo G.H."/>
            <person name="Boo S.M."/>
            <person name="Kim K.M."/>
            <person name="Shin Y."/>
            <person name="Jung M."/>
            <person name="Lee S.J."/>
            <person name="Yim H.S."/>
            <person name="Lee J.H."/>
            <person name="Bhattacharya D."/>
            <person name="Yoon H.S."/>
        </authorList>
    </citation>
    <scope>NUCLEOTIDE SEQUENCE [LARGE SCALE GENOMIC DNA]</scope>
    <source>
        <strain evidence="1 2">SKKU-2015</strain>
        <tissue evidence="1">Whole body</tissue>
    </source>
</reference>
<name>A0A2V3IR61_9FLOR</name>
<comment type="caution">
    <text evidence="1">The sequence shown here is derived from an EMBL/GenBank/DDBJ whole genome shotgun (WGS) entry which is preliminary data.</text>
</comment>
<evidence type="ECO:0000313" key="1">
    <source>
        <dbReference type="EMBL" id="PXF44598.1"/>
    </source>
</evidence>
<protein>
    <submittedName>
        <fullName evidence="1">Uncharacterized protein</fullName>
    </submittedName>
</protein>
<dbReference type="Proteomes" id="UP000247409">
    <property type="component" value="Unassembled WGS sequence"/>
</dbReference>
<accession>A0A2V3IR61</accession>
<gene>
    <name evidence="1" type="ORF">BWQ96_05675</name>
</gene>
<evidence type="ECO:0000313" key="2">
    <source>
        <dbReference type="Proteomes" id="UP000247409"/>
    </source>
</evidence>
<organism evidence="1 2">
    <name type="scientific">Gracilariopsis chorda</name>
    <dbReference type="NCBI Taxonomy" id="448386"/>
    <lineage>
        <taxon>Eukaryota</taxon>
        <taxon>Rhodophyta</taxon>
        <taxon>Florideophyceae</taxon>
        <taxon>Rhodymeniophycidae</taxon>
        <taxon>Gracilariales</taxon>
        <taxon>Gracilariaceae</taxon>
        <taxon>Gracilariopsis</taxon>
    </lineage>
</organism>
<sequence>MTRRCELCEREHDGRFGQGKFCSLACSKRIGALRRWRGRGRIGSVDRHGRGGKARRAAATQHVAADDDAHSGLSGQRVRVKVRDVVHVGVLERYDWRLDRHRLRSARGTLWLRLRGAQLRFV</sequence>